<dbReference type="EMBL" id="JBHTBW010000021">
    <property type="protein sequence ID" value="MFC7441397.1"/>
    <property type="molecule type" value="Genomic_DNA"/>
</dbReference>
<dbReference type="RefSeq" id="WP_379864685.1">
    <property type="nucleotide sequence ID" value="NZ_JBHTBW010000021.1"/>
</dbReference>
<name>A0ABW2RK53_9BACL</name>
<evidence type="ECO:0000313" key="2">
    <source>
        <dbReference type="Proteomes" id="UP001596500"/>
    </source>
</evidence>
<gene>
    <name evidence="1" type="ORF">ACFQNG_09515</name>
</gene>
<proteinExistence type="predicted"/>
<sequence>MHVLNKGLLAFTLLFSLSGCSMPWQEEKPVLEKTEPSLRPPTLVEVLELAETTLKRGEGWSFQLKSQEKLTLKQQQTGARFEAKVNVTIDPYALSSQGTILSKGKKKAEQLVIIGEKGYLKEGKGPWKTGTRVQMQTSIEDPTQALVELASVAKQKNAKLKMVESHGYTSVTAELAPGQNEGVLWSKARAELEPTLKQLKGLGIRVNPAKISLKSYKREVHIDPKTHVLHAVSTQFVFQLPTATGMIAYQQIQTAEVRGVFKGRITLPAELQPKAK</sequence>
<accession>A0ABW2RK53</accession>
<organism evidence="1 2">
    <name type="scientific">Laceyella putida</name>
    <dbReference type="NCBI Taxonomy" id="110101"/>
    <lineage>
        <taxon>Bacteria</taxon>
        <taxon>Bacillati</taxon>
        <taxon>Bacillota</taxon>
        <taxon>Bacilli</taxon>
        <taxon>Bacillales</taxon>
        <taxon>Thermoactinomycetaceae</taxon>
        <taxon>Laceyella</taxon>
    </lineage>
</organism>
<protein>
    <submittedName>
        <fullName evidence="1">Uncharacterized protein</fullName>
    </submittedName>
</protein>
<evidence type="ECO:0000313" key="1">
    <source>
        <dbReference type="EMBL" id="MFC7441397.1"/>
    </source>
</evidence>
<reference evidence="2" key="1">
    <citation type="journal article" date="2019" name="Int. J. Syst. Evol. Microbiol.">
        <title>The Global Catalogue of Microorganisms (GCM) 10K type strain sequencing project: providing services to taxonomists for standard genome sequencing and annotation.</title>
        <authorList>
            <consortium name="The Broad Institute Genomics Platform"/>
            <consortium name="The Broad Institute Genome Sequencing Center for Infectious Disease"/>
            <person name="Wu L."/>
            <person name="Ma J."/>
        </authorList>
    </citation>
    <scope>NUCLEOTIDE SEQUENCE [LARGE SCALE GENOMIC DNA]</scope>
    <source>
        <strain evidence="2">CGMCC 1.12942</strain>
    </source>
</reference>
<comment type="caution">
    <text evidence="1">The sequence shown here is derived from an EMBL/GenBank/DDBJ whole genome shotgun (WGS) entry which is preliminary data.</text>
</comment>
<dbReference type="Proteomes" id="UP001596500">
    <property type="component" value="Unassembled WGS sequence"/>
</dbReference>
<dbReference type="PROSITE" id="PS51257">
    <property type="entry name" value="PROKAR_LIPOPROTEIN"/>
    <property type="match status" value="1"/>
</dbReference>
<keyword evidence="2" id="KW-1185">Reference proteome</keyword>